<feature type="domain" description="Fe2OG dioxygenase" evidence="1">
    <location>
        <begin position="110"/>
        <end position="231"/>
    </location>
</feature>
<dbReference type="PANTHER" id="PTHR21052">
    <property type="entry name" value="SPERMATOGENESIS ASSOCIATED 11-RELATED"/>
    <property type="match status" value="1"/>
</dbReference>
<dbReference type="InterPro" id="IPR037151">
    <property type="entry name" value="AlkB-like_sf"/>
</dbReference>
<name>A0A409XVK1_PSICY</name>
<dbReference type="PANTHER" id="PTHR21052:SF0">
    <property type="entry name" value="ALPHA-KETOGLUTARATE-DEPENDENT DIOXYGENASE ALKB HOMOLOG 7, MITOCHONDRIAL"/>
    <property type="match status" value="1"/>
</dbReference>
<proteinExistence type="predicted"/>
<dbReference type="InterPro" id="IPR005123">
    <property type="entry name" value="Oxoglu/Fe-dep_dioxygenase_dom"/>
</dbReference>
<dbReference type="Pfam" id="PF13532">
    <property type="entry name" value="2OG-FeII_Oxy_2"/>
    <property type="match status" value="1"/>
</dbReference>
<dbReference type="InterPro" id="IPR027450">
    <property type="entry name" value="AlkB-like"/>
</dbReference>
<dbReference type="InParanoid" id="A0A409XVK1"/>
<dbReference type="SUPFAM" id="SSF51197">
    <property type="entry name" value="Clavaminate synthase-like"/>
    <property type="match status" value="1"/>
</dbReference>
<dbReference type="Gene3D" id="2.60.120.590">
    <property type="entry name" value="Alpha-ketoglutarate-dependent dioxygenase AlkB-like"/>
    <property type="match status" value="1"/>
</dbReference>
<gene>
    <name evidence="2" type="ORF">CVT25_007451</name>
</gene>
<comment type="caution">
    <text evidence="2">The sequence shown here is derived from an EMBL/GenBank/DDBJ whole genome shotgun (WGS) entry which is preliminary data.</text>
</comment>
<dbReference type="OrthoDB" id="412814at2759"/>
<evidence type="ECO:0000259" key="1">
    <source>
        <dbReference type="PROSITE" id="PS51471"/>
    </source>
</evidence>
<dbReference type="GO" id="GO:0006631">
    <property type="term" value="P:fatty acid metabolic process"/>
    <property type="evidence" value="ECO:0007669"/>
    <property type="project" value="TreeGrafter"/>
</dbReference>
<keyword evidence="3" id="KW-1185">Reference proteome</keyword>
<protein>
    <recommendedName>
        <fullName evidence="1">Fe2OG dioxygenase domain-containing protein</fullName>
    </recommendedName>
</protein>
<reference evidence="2 3" key="1">
    <citation type="journal article" date="2018" name="Evol. Lett.">
        <title>Horizontal gene cluster transfer increased hallucinogenic mushroom diversity.</title>
        <authorList>
            <person name="Reynolds H.T."/>
            <person name="Vijayakumar V."/>
            <person name="Gluck-Thaler E."/>
            <person name="Korotkin H.B."/>
            <person name="Matheny P.B."/>
            <person name="Slot J.C."/>
        </authorList>
    </citation>
    <scope>NUCLEOTIDE SEQUENCE [LARGE SCALE GENOMIC DNA]</scope>
    <source>
        <strain evidence="2 3">2631</strain>
    </source>
</reference>
<evidence type="ECO:0000313" key="2">
    <source>
        <dbReference type="EMBL" id="PPQ94815.1"/>
    </source>
</evidence>
<evidence type="ECO:0000313" key="3">
    <source>
        <dbReference type="Proteomes" id="UP000283269"/>
    </source>
</evidence>
<dbReference type="PROSITE" id="PS51471">
    <property type="entry name" value="FE2OG_OXY"/>
    <property type="match status" value="1"/>
</dbReference>
<dbReference type="GO" id="GO:0006974">
    <property type="term" value="P:DNA damage response"/>
    <property type="evidence" value="ECO:0007669"/>
    <property type="project" value="InterPro"/>
</dbReference>
<dbReference type="AlphaFoldDB" id="A0A409XVK1"/>
<organism evidence="2 3">
    <name type="scientific">Psilocybe cyanescens</name>
    <dbReference type="NCBI Taxonomy" id="93625"/>
    <lineage>
        <taxon>Eukaryota</taxon>
        <taxon>Fungi</taxon>
        <taxon>Dikarya</taxon>
        <taxon>Basidiomycota</taxon>
        <taxon>Agaricomycotina</taxon>
        <taxon>Agaricomycetes</taxon>
        <taxon>Agaricomycetidae</taxon>
        <taxon>Agaricales</taxon>
        <taxon>Agaricineae</taxon>
        <taxon>Strophariaceae</taxon>
        <taxon>Psilocybe</taxon>
    </lineage>
</organism>
<dbReference type="EMBL" id="NHYD01000229">
    <property type="protein sequence ID" value="PPQ94815.1"/>
    <property type="molecule type" value="Genomic_DNA"/>
</dbReference>
<dbReference type="Proteomes" id="UP000283269">
    <property type="component" value="Unassembled WGS sequence"/>
</dbReference>
<dbReference type="InterPro" id="IPR032870">
    <property type="entry name" value="ALKBH7-like"/>
</dbReference>
<accession>A0A409XVK1</accession>
<dbReference type="GO" id="GO:0005759">
    <property type="term" value="C:mitochondrial matrix"/>
    <property type="evidence" value="ECO:0007669"/>
    <property type="project" value="TreeGrafter"/>
</dbReference>
<sequence>MTNPDNDELLACRNGPPIRGLYFDPSVILPVELADEVTSFCMKTYFTSPADNQVMLFGRFLPPSETLASSSSTSGLPPILLELLDKISLLLRPMVPPSTYDILFPAHPTKARQAIINLYQPGEGITPHVDLLGRYGDGIIGVSFSSGSVMRFDKVEPQQSDPQTRWDVYLPERSLIVLSEDARYGWTHGIEKKRRDYVVSDSGSEHSEHSEPAGTWIDRGTRISVTFRWLLPGADVVGDGS</sequence>